<evidence type="ECO:0000313" key="13">
    <source>
        <dbReference type="Proteomes" id="UP000182258"/>
    </source>
</evidence>
<evidence type="ECO:0000256" key="2">
    <source>
        <dbReference type="ARBA" id="ARBA00008520"/>
    </source>
</evidence>
<gene>
    <name evidence="11" type="ORF">SAMN04488059_104178</name>
    <name evidence="10" type="ORF">WH91_11875</name>
</gene>
<feature type="signal peptide" evidence="9">
    <location>
        <begin position="1"/>
        <end position="22"/>
    </location>
</feature>
<comment type="subcellular location">
    <subcellularLocation>
        <location evidence="1">Periplasm</location>
    </subcellularLocation>
</comment>
<feature type="chain" id="PRO_5010418645" evidence="9">
    <location>
        <begin position="23"/>
        <end position="419"/>
    </location>
</feature>
<keyword evidence="6" id="KW-0472">Membrane</keyword>
<accession>A0A0F5PWQ4</accession>
<evidence type="ECO:0000313" key="11">
    <source>
        <dbReference type="EMBL" id="SFC38238.1"/>
    </source>
</evidence>
<evidence type="ECO:0000256" key="8">
    <source>
        <dbReference type="ARBA" id="ARBA00023288"/>
    </source>
</evidence>
<evidence type="ECO:0000256" key="3">
    <source>
        <dbReference type="ARBA" id="ARBA00022475"/>
    </source>
</evidence>
<dbReference type="STRING" id="728005.SAMN04488059_104178"/>
<dbReference type="AlphaFoldDB" id="A0A0F5PWQ4"/>
<dbReference type="PANTHER" id="PTHR43649">
    <property type="entry name" value="ARABINOSE-BINDING PROTEIN-RELATED"/>
    <property type="match status" value="1"/>
</dbReference>
<dbReference type="GO" id="GO:0042597">
    <property type="term" value="C:periplasmic space"/>
    <property type="evidence" value="ECO:0007669"/>
    <property type="project" value="UniProtKB-SubCell"/>
</dbReference>
<evidence type="ECO:0000256" key="9">
    <source>
        <dbReference type="SAM" id="SignalP"/>
    </source>
</evidence>
<name>A0A0F5PWQ4_9HYPH</name>
<keyword evidence="5" id="KW-0574">Periplasm</keyword>
<keyword evidence="7" id="KW-0564">Palmitate</keyword>
<evidence type="ECO:0000256" key="1">
    <source>
        <dbReference type="ARBA" id="ARBA00004418"/>
    </source>
</evidence>
<dbReference type="InterPro" id="IPR050490">
    <property type="entry name" value="Bact_solute-bd_prot1"/>
</dbReference>
<evidence type="ECO:0000256" key="5">
    <source>
        <dbReference type="ARBA" id="ARBA00022764"/>
    </source>
</evidence>
<dbReference type="EMBL" id="LAPV01000126">
    <property type="protein sequence ID" value="KKC32846.1"/>
    <property type="molecule type" value="Genomic_DNA"/>
</dbReference>
<evidence type="ECO:0000256" key="6">
    <source>
        <dbReference type="ARBA" id="ARBA00023136"/>
    </source>
</evidence>
<dbReference type="RefSeq" id="WP_046171220.1">
    <property type="nucleotide sequence ID" value="NZ_FOMB01000004.1"/>
</dbReference>
<dbReference type="Proteomes" id="UP000182258">
    <property type="component" value="Unassembled WGS sequence"/>
</dbReference>
<keyword evidence="3" id="KW-1003">Cell membrane</keyword>
<evidence type="ECO:0000256" key="7">
    <source>
        <dbReference type="ARBA" id="ARBA00023139"/>
    </source>
</evidence>
<dbReference type="OrthoDB" id="9798191at2"/>
<reference evidence="10 12" key="1">
    <citation type="submission" date="2015-03" db="EMBL/GenBank/DDBJ databases">
        <authorList>
            <person name="Lepp D."/>
            <person name="Hassan Y.I."/>
            <person name="Li X.-Z."/>
            <person name="Zhou T."/>
        </authorList>
    </citation>
    <scope>NUCLEOTIDE SEQUENCE [LARGE SCALE GENOMIC DNA]</scope>
    <source>
        <strain evidence="10 12">Cr7-05</strain>
    </source>
</reference>
<dbReference type="Proteomes" id="UP000033519">
    <property type="component" value="Unassembled WGS sequence"/>
</dbReference>
<sequence length="419" mass="45020">MKLSTLAMAIGAVVLTSGLAYAQENTFNIWWFEDAASAQGITWTKALEEFKASNPDVTVNFEQKTFAQLQASGSMILNSDQAPDVLEYNKGNATAGLVASQGLLQSLDDAYTGQGWDKILNEGQLTLSRYDDLGVYGSGSIWGISTYGEYVSAFYNIDMFEKAGLKVPTTLEELTAAFEAFKAAGITPLALGGADTSGQHVLASLAYTKADDTWVQNYQGLKAPLDTAPYLFAAQTMIDWVAKGYVSKDSTGIKDPDAALQFTSGQAPIYISGTWNLGNFSSSIKDFKWGQFLVPTPKYSVGSTGNLWVVPKASKNAELAQQWISLLLSPKYQTEQANNGGVSIAADPATVTNPVGQNAAAVFKEIADKQGLGFYPDWPVPGFYDVLIQKVAGLLQGTLTPDQFAGELKQTYDDAQANQ</sequence>
<dbReference type="EMBL" id="FOMB01000004">
    <property type="protein sequence ID" value="SFC38238.1"/>
    <property type="molecule type" value="Genomic_DNA"/>
</dbReference>
<proteinExistence type="inferred from homology"/>
<dbReference type="InterPro" id="IPR006059">
    <property type="entry name" value="SBP"/>
</dbReference>
<keyword evidence="8" id="KW-0449">Lipoprotein</keyword>
<evidence type="ECO:0000313" key="10">
    <source>
        <dbReference type="EMBL" id="KKC32846.1"/>
    </source>
</evidence>
<comment type="similarity">
    <text evidence="2">Belongs to the bacterial solute-binding protein 1 family.</text>
</comment>
<keyword evidence="4 9" id="KW-0732">Signal</keyword>
<dbReference type="SUPFAM" id="SSF53850">
    <property type="entry name" value="Periplasmic binding protein-like II"/>
    <property type="match status" value="1"/>
</dbReference>
<dbReference type="PANTHER" id="PTHR43649:SF33">
    <property type="entry name" value="POLYGALACTURONAN_RHAMNOGALACTURONAN-BINDING PROTEIN YTCQ"/>
    <property type="match status" value="1"/>
</dbReference>
<reference evidence="11 13" key="2">
    <citation type="submission" date="2016-10" db="EMBL/GenBank/DDBJ databases">
        <authorList>
            <person name="de Groot N.N."/>
        </authorList>
    </citation>
    <scope>NUCLEOTIDE SEQUENCE [LARGE SCALE GENOMIC DNA]</scope>
    <source>
        <strain evidence="11 13">CGMCC 1.10210</strain>
    </source>
</reference>
<protein>
    <submittedName>
        <fullName evidence="11">Carbohydrate ABC transporter substrate-binding protein, CUT1 family</fullName>
    </submittedName>
    <submittedName>
        <fullName evidence="10">Sugar ABC transporter substrate-binding protein</fullName>
    </submittedName>
</protein>
<evidence type="ECO:0000313" key="12">
    <source>
        <dbReference type="Proteomes" id="UP000033519"/>
    </source>
</evidence>
<organism evidence="11 13">
    <name type="scientific">Devosia psychrophila</name>
    <dbReference type="NCBI Taxonomy" id="728005"/>
    <lineage>
        <taxon>Bacteria</taxon>
        <taxon>Pseudomonadati</taxon>
        <taxon>Pseudomonadota</taxon>
        <taxon>Alphaproteobacteria</taxon>
        <taxon>Hyphomicrobiales</taxon>
        <taxon>Devosiaceae</taxon>
        <taxon>Devosia</taxon>
    </lineage>
</organism>
<dbReference type="Gene3D" id="3.40.190.10">
    <property type="entry name" value="Periplasmic binding protein-like II"/>
    <property type="match status" value="2"/>
</dbReference>
<dbReference type="PATRIC" id="fig|728005.3.peg.518"/>
<dbReference type="Pfam" id="PF01547">
    <property type="entry name" value="SBP_bac_1"/>
    <property type="match status" value="1"/>
</dbReference>
<evidence type="ECO:0000256" key="4">
    <source>
        <dbReference type="ARBA" id="ARBA00022729"/>
    </source>
</evidence>
<keyword evidence="12" id="KW-1185">Reference proteome</keyword>